<reference evidence="2" key="1">
    <citation type="submission" date="2016-11" db="EMBL/GenBank/DDBJ databases">
        <authorList>
            <person name="Varghese N."/>
            <person name="Submissions S."/>
        </authorList>
    </citation>
    <scope>NUCLEOTIDE SEQUENCE [LARGE SCALE GENOMIC DNA]</scope>
    <source>
        <strain evidence="2">DSM 19978</strain>
    </source>
</reference>
<name>A0A1M5HY10_9FLAO</name>
<organism evidence="1 2">
    <name type="scientific">Flavobacterium fluvii</name>
    <dbReference type="NCBI Taxonomy" id="468056"/>
    <lineage>
        <taxon>Bacteria</taxon>
        <taxon>Pseudomonadati</taxon>
        <taxon>Bacteroidota</taxon>
        <taxon>Flavobacteriia</taxon>
        <taxon>Flavobacteriales</taxon>
        <taxon>Flavobacteriaceae</taxon>
        <taxon>Flavobacterium</taxon>
    </lineage>
</organism>
<dbReference type="Proteomes" id="UP000184516">
    <property type="component" value="Unassembled WGS sequence"/>
</dbReference>
<proteinExistence type="predicted"/>
<gene>
    <name evidence="1" type="ORF">SAMN05443549_102431</name>
</gene>
<sequence>MEKLSRLLKVIILFNLCIQPLNAQNRLCIYNTKGSVVLEENPIKKEIKKGDFINKKDNVKVADKSQITALDESGQVYLIDKPGNYNFDKLLLFRKKEATTGLTSKYFKLVWQEMTQKGGKKVIGAVYRGNNLMLSPKDSAKVKNSKITLRWKADSLSLNYVFIRKKESDEVLKLATNGSGLVLFNDNPIFQQGTTFEWTVSKESFPNLNNLPFYTFTLVDRNKYKTLKDDYKSFIDDLKASGLDDEQINNVLCERFGLCE</sequence>
<dbReference type="EMBL" id="FQWB01000002">
    <property type="protein sequence ID" value="SHG20772.1"/>
    <property type="molecule type" value="Genomic_DNA"/>
</dbReference>
<evidence type="ECO:0000313" key="1">
    <source>
        <dbReference type="EMBL" id="SHG20772.1"/>
    </source>
</evidence>
<protein>
    <submittedName>
        <fullName evidence="1">Uncharacterized protein</fullName>
    </submittedName>
</protein>
<keyword evidence="2" id="KW-1185">Reference proteome</keyword>
<evidence type="ECO:0000313" key="2">
    <source>
        <dbReference type="Proteomes" id="UP000184516"/>
    </source>
</evidence>
<dbReference type="RefSeq" id="WP_073369489.1">
    <property type="nucleotide sequence ID" value="NZ_FQWB01000002.1"/>
</dbReference>
<dbReference type="OrthoDB" id="1177628at2"/>
<dbReference type="AlphaFoldDB" id="A0A1M5HY10"/>
<accession>A0A1M5HY10</accession>